<evidence type="ECO:0000313" key="4">
    <source>
        <dbReference type="EMBL" id="OWF37196.1"/>
    </source>
</evidence>
<dbReference type="STRING" id="6573.A0A210PL90"/>
<dbReference type="GO" id="GO:0005509">
    <property type="term" value="F:calcium ion binding"/>
    <property type="evidence" value="ECO:0007669"/>
    <property type="project" value="InterPro"/>
</dbReference>
<dbReference type="PROSITE" id="PS00018">
    <property type="entry name" value="EF_HAND_1"/>
    <property type="match status" value="2"/>
</dbReference>
<dbReference type="InterPro" id="IPR050230">
    <property type="entry name" value="CALM/Myosin/TropC-like"/>
</dbReference>
<evidence type="ECO:0000259" key="3">
    <source>
        <dbReference type="PROSITE" id="PS50222"/>
    </source>
</evidence>
<proteinExistence type="predicted"/>
<evidence type="ECO:0000256" key="2">
    <source>
        <dbReference type="ARBA" id="ARBA00022837"/>
    </source>
</evidence>
<gene>
    <name evidence="4" type="ORF">KP79_PYT21287</name>
</gene>
<reference evidence="4 5" key="1">
    <citation type="journal article" date="2017" name="Nat. Ecol. Evol.">
        <title>Scallop genome provides insights into evolution of bilaterian karyotype and development.</title>
        <authorList>
            <person name="Wang S."/>
            <person name="Zhang J."/>
            <person name="Jiao W."/>
            <person name="Li J."/>
            <person name="Xun X."/>
            <person name="Sun Y."/>
            <person name="Guo X."/>
            <person name="Huan P."/>
            <person name="Dong B."/>
            <person name="Zhang L."/>
            <person name="Hu X."/>
            <person name="Sun X."/>
            <person name="Wang J."/>
            <person name="Zhao C."/>
            <person name="Wang Y."/>
            <person name="Wang D."/>
            <person name="Huang X."/>
            <person name="Wang R."/>
            <person name="Lv J."/>
            <person name="Li Y."/>
            <person name="Zhang Z."/>
            <person name="Liu B."/>
            <person name="Lu W."/>
            <person name="Hui Y."/>
            <person name="Liang J."/>
            <person name="Zhou Z."/>
            <person name="Hou R."/>
            <person name="Li X."/>
            <person name="Liu Y."/>
            <person name="Li H."/>
            <person name="Ning X."/>
            <person name="Lin Y."/>
            <person name="Zhao L."/>
            <person name="Xing Q."/>
            <person name="Dou J."/>
            <person name="Li Y."/>
            <person name="Mao J."/>
            <person name="Guo H."/>
            <person name="Dou H."/>
            <person name="Li T."/>
            <person name="Mu C."/>
            <person name="Jiang W."/>
            <person name="Fu Q."/>
            <person name="Fu X."/>
            <person name="Miao Y."/>
            <person name="Liu J."/>
            <person name="Yu Q."/>
            <person name="Li R."/>
            <person name="Liao H."/>
            <person name="Li X."/>
            <person name="Kong Y."/>
            <person name="Jiang Z."/>
            <person name="Chourrout D."/>
            <person name="Li R."/>
            <person name="Bao Z."/>
        </authorList>
    </citation>
    <scope>NUCLEOTIDE SEQUENCE [LARGE SCALE GENOMIC DNA]</scope>
    <source>
        <strain evidence="4 5">PY_sf001</strain>
    </source>
</reference>
<evidence type="ECO:0000256" key="1">
    <source>
        <dbReference type="ARBA" id="ARBA00022737"/>
    </source>
</evidence>
<dbReference type="CDD" id="cd00051">
    <property type="entry name" value="EFh"/>
    <property type="match status" value="1"/>
</dbReference>
<dbReference type="SUPFAM" id="SSF47473">
    <property type="entry name" value="EF-hand"/>
    <property type="match status" value="1"/>
</dbReference>
<dbReference type="AlphaFoldDB" id="A0A210PL90"/>
<dbReference type="InterPro" id="IPR011992">
    <property type="entry name" value="EF-hand-dom_pair"/>
</dbReference>
<dbReference type="OrthoDB" id="26525at2759"/>
<dbReference type="Gene3D" id="1.10.238.10">
    <property type="entry name" value="EF-hand"/>
    <property type="match status" value="2"/>
</dbReference>
<keyword evidence="2" id="KW-0106">Calcium</keyword>
<organism evidence="4 5">
    <name type="scientific">Mizuhopecten yessoensis</name>
    <name type="common">Japanese scallop</name>
    <name type="synonym">Patinopecten yessoensis</name>
    <dbReference type="NCBI Taxonomy" id="6573"/>
    <lineage>
        <taxon>Eukaryota</taxon>
        <taxon>Metazoa</taxon>
        <taxon>Spiralia</taxon>
        <taxon>Lophotrochozoa</taxon>
        <taxon>Mollusca</taxon>
        <taxon>Bivalvia</taxon>
        <taxon>Autobranchia</taxon>
        <taxon>Pteriomorphia</taxon>
        <taxon>Pectinida</taxon>
        <taxon>Pectinoidea</taxon>
        <taxon>Pectinidae</taxon>
        <taxon>Mizuhopecten</taxon>
    </lineage>
</organism>
<keyword evidence="1" id="KW-0677">Repeat</keyword>
<protein>
    <submittedName>
        <fullName evidence="4">Calmodulin</fullName>
    </submittedName>
</protein>
<dbReference type="InterPro" id="IPR002048">
    <property type="entry name" value="EF_hand_dom"/>
</dbReference>
<dbReference type="PANTHER" id="PTHR23048">
    <property type="entry name" value="MYOSIN LIGHT CHAIN 1, 3"/>
    <property type="match status" value="1"/>
</dbReference>
<keyword evidence="5" id="KW-1185">Reference proteome</keyword>
<dbReference type="GO" id="GO:0016460">
    <property type="term" value="C:myosin II complex"/>
    <property type="evidence" value="ECO:0007669"/>
    <property type="project" value="TreeGrafter"/>
</dbReference>
<dbReference type="FunFam" id="1.10.238.10:FF:000527">
    <property type="entry name" value="Calmodulin-3"/>
    <property type="match status" value="1"/>
</dbReference>
<sequence>MADELTEDQIAEIKEAFSLFDKDGDGAISTKEVGMVMRSLGQNPSEQELLDSIEELEDGDKAGLVDFPEFLTLMLKSMKEKDTEEDLREAFRVFDKDGNGFIAAADLKQAMINLGEKLTDEEVEEMIKEADKTGSGQIAFEEFAAHILQVVI</sequence>
<dbReference type="InterPro" id="IPR018247">
    <property type="entry name" value="EF_Hand_1_Ca_BS"/>
</dbReference>
<dbReference type="EMBL" id="NEDP02005594">
    <property type="protein sequence ID" value="OWF37196.1"/>
    <property type="molecule type" value="Genomic_DNA"/>
</dbReference>
<feature type="domain" description="EF-hand" evidence="3">
    <location>
        <begin position="82"/>
        <end position="117"/>
    </location>
</feature>
<feature type="domain" description="EF-hand" evidence="3">
    <location>
        <begin position="8"/>
        <end position="43"/>
    </location>
</feature>
<dbReference type="PANTHER" id="PTHR23048:SF0">
    <property type="entry name" value="CALMODULIN LIKE 3"/>
    <property type="match status" value="1"/>
</dbReference>
<comment type="caution">
    <text evidence="4">The sequence shown here is derived from an EMBL/GenBank/DDBJ whole genome shotgun (WGS) entry which is preliminary data.</text>
</comment>
<feature type="domain" description="EF-hand" evidence="3">
    <location>
        <begin position="118"/>
        <end position="152"/>
    </location>
</feature>
<evidence type="ECO:0000313" key="5">
    <source>
        <dbReference type="Proteomes" id="UP000242188"/>
    </source>
</evidence>
<dbReference type="Proteomes" id="UP000242188">
    <property type="component" value="Unassembled WGS sequence"/>
</dbReference>
<dbReference type="PROSITE" id="PS50222">
    <property type="entry name" value="EF_HAND_2"/>
    <property type="match status" value="3"/>
</dbReference>
<accession>A0A210PL90</accession>
<dbReference type="SMART" id="SM00054">
    <property type="entry name" value="EFh"/>
    <property type="match status" value="4"/>
</dbReference>
<name>A0A210PL90_MIZYE</name>
<dbReference type="Pfam" id="PF13499">
    <property type="entry name" value="EF-hand_7"/>
    <property type="match status" value="2"/>
</dbReference>